<dbReference type="OrthoDB" id="9778690at2"/>
<accession>A0A386ZGT5</accession>
<dbReference type="AlphaFoldDB" id="A0A386ZGT5"/>
<dbReference type="RefSeq" id="WP_120740595.1">
    <property type="nucleotide sequence ID" value="NZ_CP032568.1"/>
</dbReference>
<dbReference type="InterPro" id="IPR050091">
    <property type="entry name" value="PKS_NRPS_Biosynth_Enz"/>
</dbReference>
<dbReference type="InterPro" id="IPR014031">
    <property type="entry name" value="Ketoacyl_synth_C"/>
</dbReference>
<evidence type="ECO:0000256" key="3">
    <source>
        <dbReference type="ARBA" id="ARBA00022679"/>
    </source>
</evidence>
<reference evidence="8 9" key="1">
    <citation type="submission" date="2018-09" db="EMBL/GenBank/DDBJ databases">
        <title>Nocardia yunnanensis sp. nov., an actinomycete isolated from a soil sample.</title>
        <authorList>
            <person name="Zhang J."/>
        </authorList>
    </citation>
    <scope>NUCLEOTIDE SEQUENCE [LARGE SCALE GENOMIC DNA]</scope>
    <source>
        <strain evidence="8 9">CFHS0054</strain>
    </source>
</reference>
<dbReference type="GO" id="GO:0071770">
    <property type="term" value="P:DIM/DIP cell wall layer assembly"/>
    <property type="evidence" value="ECO:0007669"/>
    <property type="project" value="TreeGrafter"/>
</dbReference>
<dbReference type="PROSITE" id="PS50075">
    <property type="entry name" value="CARRIER"/>
    <property type="match status" value="1"/>
</dbReference>
<dbReference type="GO" id="GO:0006633">
    <property type="term" value="P:fatty acid biosynthetic process"/>
    <property type="evidence" value="ECO:0007669"/>
    <property type="project" value="InterPro"/>
</dbReference>
<dbReference type="InterPro" id="IPR006162">
    <property type="entry name" value="Ppantetheine_attach_site"/>
</dbReference>
<dbReference type="InterPro" id="IPR029058">
    <property type="entry name" value="AB_hydrolase_fold"/>
</dbReference>
<keyword evidence="2" id="KW-0597">Phosphoprotein</keyword>
<gene>
    <name evidence="8" type="ORF">D7D52_26470</name>
</gene>
<feature type="domain" description="Carrier" evidence="6">
    <location>
        <begin position="569"/>
        <end position="644"/>
    </location>
</feature>
<dbReference type="Pfam" id="PF22621">
    <property type="entry name" value="CurL-like_PKS_C"/>
    <property type="match status" value="1"/>
</dbReference>
<evidence type="ECO:0000259" key="7">
    <source>
        <dbReference type="PROSITE" id="PS52004"/>
    </source>
</evidence>
<dbReference type="GO" id="GO:0005886">
    <property type="term" value="C:plasma membrane"/>
    <property type="evidence" value="ECO:0007669"/>
    <property type="project" value="TreeGrafter"/>
</dbReference>
<organism evidence="8 9">
    <name type="scientific">Nocardia yunnanensis</name>
    <dbReference type="NCBI Taxonomy" id="2382165"/>
    <lineage>
        <taxon>Bacteria</taxon>
        <taxon>Bacillati</taxon>
        <taxon>Actinomycetota</taxon>
        <taxon>Actinomycetes</taxon>
        <taxon>Mycobacteriales</taxon>
        <taxon>Nocardiaceae</taxon>
        <taxon>Nocardia</taxon>
    </lineage>
</organism>
<evidence type="ECO:0000256" key="2">
    <source>
        <dbReference type="ARBA" id="ARBA00022553"/>
    </source>
</evidence>
<dbReference type="Pfam" id="PF02801">
    <property type="entry name" value="Ketoacyl-synt_C"/>
    <property type="match status" value="1"/>
</dbReference>
<keyword evidence="9" id="KW-1185">Reference proteome</keyword>
<evidence type="ECO:0000256" key="1">
    <source>
        <dbReference type="ARBA" id="ARBA00022450"/>
    </source>
</evidence>
<evidence type="ECO:0000256" key="5">
    <source>
        <dbReference type="SAM" id="MobiDB-lite"/>
    </source>
</evidence>
<evidence type="ECO:0000259" key="6">
    <source>
        <dbReference type="PROSITE" id="PS50075"/>
    </source>
</evidence>
<dbReference type="Gene3D" id="3.40.50.1820">
    <property type="entry name" value="alpha/beta hydrolase"/>
    <property type="match status" value="1"/>
</dbReference>
<dbReference type="Pfam" id="PF00975">
    <property type="entry name" value="Thioesterase"/>
    <property type="match status" value="1"/>
</dbReference>
<dbReference type="InterPro" id="IPR001031">
    <property type="entry name" value="Thioesterase"/>
</dbReference>
<dbReference type="KEGG" id="nyu:D7D52_26470"/>
<keyword evidence="3" id="KW-0808">Transferase</keyword>
<protein>
    <submittedName>
        <fullName evidence="8">Uncharacterized protein</fullName>
    </submittedName>
</protein>
<keyword evidence="4" id="KW-0511">Multifunctional enzyme</keyword>
<keyword evidence="1" id="KW-0596">Phosphopantetheine</keyword>
<dbReference type="CDD" id="cd00833">
    <property type="entry name" value="PKS"/>
    <property type="match status" value="1"/>
</dbReference>
<dbReference type="PROSITE" id="PS00606">
    <property type="entry name" value="KS3_1"/>
    <property type="match status" value="1"/>
</dbReference>
<dbReference type="PROSITE" id="PS52004">
    <property type="entry name" value="KS3_2"/>
    <property type="match status" value="1"/>
</dbReference>
<dbReference type="SUPFAM" id="SSF53901">
    <property type="entry name" value="Thiolase-like"/>
    <property type="match status" value="1"/>
</dbReference>
<dbReference type="Proteomes" id="UP000267164">
    <property type="component" value="Chromosome"/>
</dbReference>
<dbReference type="PANTHER" id="PTHR43775:SF37">
    <property type="entry name" value="SI:DKEY-61P9.11"/>
    <property type="match status" value="1"/>
</dbReference>
<sequence>MHEQFSNEPIAIVGMAARLPDAPNHTALWRNLLDGLESVRRFDRDELLAAGVPTDLIDNPQYIPAGTELADIDQFDAAFFGFTRHEAKITDPQHRLLLQTAWEALEDAAIVASGNPSRIGVFAATTLSTYLLNNIQRNARYRVEDLNYPILIGNDKDFIATRIAFKLGLRGIAVTVQSACSSSMVAVHQAISSLRSGDNDIALAGGVSVVTPQTAGYLYQEGGIGSRDGHCRPFDRDASGTVRGNGCGVVVLKRLADAVADKDTVYAVLAGTAVNNDGSNKIGFTAPSVTGQAGVIRQALTAAGVAANTIGYVETHGTGTALGDPIEFRALSRAHADSPGGAPQSCLLGSIKANVGHLDAAAGVVGLIKTALVLHHQVVPPQINYSEANPQVPLAGSGYDINTKPHSPDQPLTAAGVSSFGLGGTNTHAVLVRHTPAPDDRAQPSGLHRIALSARSADALRRGAARLAAHLRSEAVRIDDLAWTLHTGRKSFPETLTFDAETTSEAAEILERFTVGELPEPAAGGSDPAPAHRISLPTYSFDTESCWIEPDGVSEPRERRAPTPGPEAAGSADVAGFVLDTVRDLLEDNTIGLDSDFYDAGGESIAMVDLVTTARDHFGVQFDFEGFEGLRTLRAIATHISAVIDGTAQVAATVTIREGVGSPLFLVPPAGGTNFGYSRLAGHLTEGGPMIAFTAPPHGEVPTIRELARRNMHELRKIQPEGPYRLGGYSFGGNVALEMALQLQAAGQQVTELYLFDSHAPLAYLGDELTETEFLTALPQMISAAIPGLAIAAGRTADSLADLPGLLDARPDWLNISDADIAGFARTWWQNHNALKGYYPDSQFTGRCVIFDAMEAHPEEELASLRIRLTAKDAWLAHLAGEVEIVPVPGNHYTMFTDAELVPILAGAFARAAAR</sequence>
<dbReference type="PANTHER" id="PTHR43775">
    <property type="entry name" value="FATTY ACID SYNTHASE"/>
    <property type="match status" value="1"/>
</dbReference>
<dbReference type="SMART" id="SM00825">
    <property type="entry name" value="PKS_KS"/>
    <property type="match status" value="1"/>
</dbReference>
<evidence type="ECO:0000256" key="4">
    <source>
        <dbReference type="ARBA" id="ARBA00023268"/>
    </source>
</evidence>
<dbReference type="GO" id="GO:0005737">
    <property type="term" value="C:cytoplasm"/>
    <property type="evidence" value="ECO:0007669"/>
    <property type="project" value="TreeGrafter"/>
</dbReference>
<dbReference type="EMBL" id="CP032568">
    <property type="protein sequence ID" value="AYF76768.1"/>
    <property type="molecule type" value="Genomic_DNA"/>
</dbReference>
<dbReference type="InterPro" id="IPR014030">
    <property type="entry name" value="Ketoacyl_synth_N"/>
</dbReference>
<dbReference type="InterPro" id="IPR009081">
    <property type="entry name" value="PP-bd_ACP"/>
</dbReference>
<proteinExistence type="predicted"/>
<dbReference type="InterPro" id="IPR036736">
    <property type="entry name" value="ACP-like_sf"/>
</dbReference>
<dbReference type="GO" id="GO:0004312">
    <property type="term" value="F:fatty acid synthase activity"/>
    <property type="evidence" value="ECO:0007669"/>
    <property type="project" value="TreeGrafter"/>
</dbReference>
<feature type="region of interest" description="Disordered" evidence="5">
    <location>
        <begin position="552"/>
        <end position="571"/>
    </location>
</feature>
<dbReference type="PROSITE" id="PS00012">
    <property type="entry name" value="PHOSPHOPANTETHEINE"/>
    <property type="match status" value="1"/>
</dbReference>
<dbReference type="InterPro" id="IPR016039">
    <property type="entry name" value="Thiolase-like"/>
</dbReference>
<dbReference type="Gene3D" id="1.10.1200.10">
    <property type="entry name" value="ACP-like"/>
    <property type="match status" value="1"/>
</dbReference>
<evidence type="ECO:0000313" key="8">
    <source>
        <dbReference type="EMBL" id="AYF76768.1"/>
    </source>
</evidence>
<dbReference type="Pfam" id="PF00109">
    <property type="entry name" value="ketoacyl-synt"/>
    <property type="match status" value="1"/>
</dbReference>
<dbReference type="InterPro" id="IPR020841">
    <property type="entry name" value="PKS_Beta-ketoAc_synthase_dom"/>
</dbReference>
<dbReference type="Gene3D" id="1.10.1240.100">
    <property type="match status" value="1"/>
</dbReference>
<dbReference type="InterPro" id="IPR018201">
    <property type="entry name" value="Ketoacyl_synth_AS"/>
</dbReference>
<feature type="domain" description="Ketosynthase family 3 (KS3)" evidence="7">
    <location>
        <begin position="7"/>
        <end position="433"/>
    </location>
</feature>
<name>A0A386ZGT5_9NOCA</name>
<evidence type="ECO:0000313" key="9">
    <source>
        <dbReference type="Proteomes" id="UP000267164"/>
    </source>
</evidence>
<dbReference type="GO" id="GO:0004315">
    <property type="term" value="F:3-oxoacyl-[acyl-carrier-protein] synthase activity"/>
    <property type="evidence" value="ECO:0007669"/>
    <property type="project" value="InterPro"/>
</dbReference>
<dbReference type="SUPFAM" id="SSF53474">
    <property type="entry name" value="alpha/beta-Hydrolases"/>
    <property type="match status" value="1"/>
</dbReference>
<dbReference type="Gene3D" id="3.40.47.10">
    <property type="match status" value="1"/>
</dbReference>
<dbReference type="Pfam" id="PF00550">
    <property type="entry name" value="PP-binding"/>
    <property type="match status" value="1"/>
</dbReference>
<dbReference type="SUPFAM" id="SSF47336">
    <property type="entry name" value="ACP-like"/>
    <property type="match status" value="1"/>
</dbReference>